<accession>A0ABQ3N955</accession>
<evidence type="ECO:0000313" key="9">
    <source>
        <dbReference type="Proteomes" id="UP000637074"/>
    </source>
</evidence>
<dbReference type="PANTHER" id="PTHR33452:SF1">
    <property type="entry name" value="INNER MEMBRANE PROTEIN YPHA-RELATED"/>
    <property type="match status" value="1"/>
</dbReference>
<feature type="transmembrane region" description="Helical" evidence="7">
    <location>
        <begin position="9"/>
        <end position="26"/>
    </location>
</feature>
<feature type="transmembrane region" description="Helical" evidence="7">
    <location>
        <begin position="70"/>
        <end position="89"/>
    </location>
</feature>
<feature type="transmembrane region" description="Helical" evidence="7">
    <location>
        <begin position="46"/>
        <end position="63"/>
    </location>
</feature>
<evidence type="ECO:0000313" key="8">
    <source>
        <dbReference type="EMBL" id="GHI00183.1"/>
    </source>
</evidence>
<reference evidence="8 9" key="1">
    <citation type="journal article" date="2022" name="Int. J. Syst. Evol. Microbiol.">
        <title>Neobacillus kokaensis sp. nov., isolated from soil.</title>
        <authorList>
            <person name="Yuki K."/>
            <person name="Matsubara H."/>
            <person name="Yamaguchi S."/>
        </authorList>
    </citation>
    <scope>NUCLEOTIDE SEQUENCE [LARGE SCALE GENOMIC DNA]</scope>
    <source>
        <strain evidence="8 9">LOB 377</strain>
    </source>
</reference>
<keyword evidence="9" id="KW-1185">Reference proteome</keyword>
<dbReference type="RefSeq" id="WP_191275419.1">
    <property type="nucleotide sequence ID" value="NZ_BNDS01000019.1"/>
</dbReference>
<dbReference type="EMBL" id="BNDS01000019">
    <property type="protein sequence ID" value="GHI00183.1"/>
    <property type="molecule type" value="Genomic_DNA"/>
</dbReference>
<gene>
    <name evidence="8" type="ORF">AM1BK_37250</name>
</gene>
<sequence>MRYLSTMKLIRYAVAYVFVISGLMKLLNTETANHFIGLGLPYPEMMLHLVIILEIGCGILVLLNKCVRTAVIPLIAIIIAAILITKLPYLNSNLLQFAFYAKLDIVMLVLLGILYNRNQ</sequence>
<comment type="similarity">
    <text evidence="2">Belongs to the DoxX family.</text>
</comment>
<evidence type="ECO:0000256" key="1">
    <source>
        <dbReference type="ARBA" id="ARBA00004651"/>
    </source>
</evidence>
<keyword evidence="4 7" id="KW-0812">Transmembrane</keyword>
<evidence type="ECO:0000256" key="2">
    <source>
        <dbReference type="ARBA" id="ARBA00006679"/>
    </source>
</evidence>
<evidence type="ECO:0000256" key="4">
    <source>
        <dbReference type="ARBA" id="ARBA00022692"/>
    </source>
</evidence>
<dbReference type="PANTHER" id="PTHR33452">
    <property type="entry name" value="OXIDOREDUCTASE CATD-RELATED"/>
    <property type="match status" value="1"/>
</dbReference>
<dbReference type="InterPro" id="IPR032808">
    <property type="entry name" value="DoxX"/>
</dbReference>
<dbReference type="InterPro" id="IPR051907">
    <property type="entry name" value="DoxX-like_oxidoreductase"/>
</dbReference>
<evidence type="ECO:0008006" key="10">
    <source>
        <dbReference type="Google" id="ProtNLM"/>
    </source>
</evidence>
<evidence type="ECO:0000256" key="7">
    <source>
        <dbReference type="SAM" id="Phobius"/>
    </source>
</evidence>
<keyword evidence="3" id="KW-1003">Cell membrane</keyword>
<dbReference type="Pfam" id="PF07681">
    <property type="entry name" value="DoxX"/>
    <property type="match status" value="1"/>
</dbReference>
<dbReference type="Proteomes" id="UP000637074">
    <property type="component" value="Unassembled WGS sequence"/>
</dbReference>
<proteinExistence type="inferred from homology"/>
<evidence type="ECO:0000256" key="5">
    <source>
        <dbReference type="ARBA" id="ARBA00022989"/>
    </source>
</evidence>
<comment type="caution">
    <text evidence="8">The sequence shown here is derived from an EMBL/GenBank/DDBJ whole genome shotgun (WGS) entry which is preliminary data.</text>
</comment>
<feature type="transmembrane region" description="Helical" evidence="7">
    <location>
        <begin position="95"/>
        <end position="115"/>
    </location>
</feature>
<keyword evidence="5 7" id="KW-1133">Transmembrane helix</keyword>
<protein>
    <recommendedName>
        <fullName evidence="10">DoxX family protein</fullName>
    </recommendedName>
</protein>
<evidence type="ECO:0000256" key="3">
    <source>
        <dbReference type="ARBA" id="ARBA00022475"/>
    </source>
</evidence>
<evidence type="ECO:0000256" key="6">
    <source>
        <dbReference type="ARBA" id="ARBA00023136"/>
    </source>
</evidence>
<name>A0ABQ3N955_9BACI</name>
<organism evidence="8 9">
    <name type="scientific">Neobacillus kokaensis</name>
    <dbReference type="NCBI Taxonomy" id="2759023"/>
    <lineage>
        <taxon>Bacteria</taxon>
        <taxon>Bacillati</taxon>
        <taxon>Bacillota</taxon>
        <taxon>Bacilli</taxon>
        <taxon>Bacillales</taxon>
        <taxon>Bacillaceae</taxon>
        <taxon>Neobacillus</taxon>
    </lineage>
</organism>
<comment type="subcellular location">
    <subcellularLocation>
        <location evidence="1">Cell membrane</location>
        <topology evidence="1">Multi-pass membrane protein</topology>
    </subcellularLocation>
</comment>
<keyword evidence="6 7" id="KW-0472">Membrane</keyword>